<dbReference type="Pfam" id="PF01807">
    <property type="entry name" value="Zn_ribbon_DnaG"/>
    <property type="match status" value="1"/>
</dbReference>
<proteinExistence type="predicted"/>
<dbReference type="Pfam" id="PF13155">
    <property type="entry name" value="Toprim_2"/>
    <property type="match status" value="1"/>
</dbReference>
<dbReference type="GO" id="GO:0003677">
    <property type="term" value="F:DNA binding"/>
    <property type="evidence" value="ECO:0007669"/>
    <property type="project" value="InterPro"/>
</dbReference>
<dbReference type="AlphaFoldDB" id="A0A7G5GS55"/>
<organism evidence="2 3">
    <name type="scientific">Spirosoma foliorum</name>
    <dbReference type="NCBI Taxonomy" id="2710596"/>
    <lineage>
        <taxon>Bacteria</taxon>
        <taxon>Pseudomonadati</taxon>
        <taxon>Bacteroidota</taxon>
        <taxon>Cytophagia</taxon>
        <taxon>Cytophagales</taxon>
        <taxon>Cytophagaceae</taxon>
        <taxon>Spirosoma</taxon>
    </lineage>
</organism>
<accession>A0A7G5GS55</accession>
<name>A0A7G5GS55_9BACT</name>
<dbReference type="Gene3D" id="3.90.580.10">
    <property type="entry name" value="Zinc finger, CHC2-type domain"/>
    <property type="match status" value="1"/>
</dbReference>
<evidence type="ECO:0000313" key="3">
    <source>
        <dbReference type="Proteomes" id="UP000515369"/>
    </source>
</evidence>
<dbReference type="KEGG" id="sfol:H3H32_27665"/>
<reference evidence="2 3" key="1">
    <citation type="submission" date="2020-07" db="EMBL/GenBank/DDBJ databases">
        <title>Spirosoma foliorum sp. nov., isolated from the leaves on the Nejang mountain Korea, Republic of.</title>
        <authorList>
            <person name="Ho H."/>
            <person name="Lee Y.-J."/>
            <person name="Nurcahyanto D.-A."/>
            <person name="Kim S.-G."/>
        </authorList>
    </citation>
    <scope>NUCLEOTIDE SEQUENCE [LARGE SCALE GENOMIC DNA]</scope>
    <source>
        <strain evidence="2 3">PL0136</strain>
    </source>
</reference>
<dbReference type="SUPFAM" id="SSF57783">
    <property type="entry name" value="Zinc beta-ribbon"/>
    <property type="match status" value="1"/>
</dbReference>
<dbReference type="EMBL" id="CP059732">
    <property type="protein sequence ID" value="QMW01697.1"/>
    <property type="molecule type" value="Genomic_DNA"/>
</dbReference>
<sequence length="302" mass="34579">MNIDHAKATPIVEILSRLHIEAKRINEAKMRYLSPLRKEKTPSFDVNPITNCWYDHGEGVGGNAVDFACAYLKANREDYTVSDALRWLKNMGVGPYEFTPLQVERDGKKSQSLILKSKKPIQHLGLIHYLQKRGIPLAIAQQYFLEIHVRNKNTRKSFYALGFPNEEGGYELRNPFFKGSLGPKAISFIRGREPKPEGVHLFEGGMDYLSAIAKLNGKRFKDDTIILHSVSCLKQVIPYIQNYGYRTAYSWMDNDPAGEKATIALNEFFKTQADLVHKPMNRIYAQHKDVNAWHMHQLNLTL</sequence>
<protein>
    <submittedName>
        <fullName evidence="2">Toprim domain-containing protein</fullName>
    </submittedName>
</protein>
<dbReference type="InterPro" id="IPR036977">
    <property type="entry name" value="DNA_primase_Znf_CHC2"/>
</dbReference>
<dbReference type="GO" id="GO:0006260">
    <property type="term" value="P:DNA replication"/>
    <property type="evidence" value="ECO:0007669"/>
    <property type="project" value="InterPro"/>
</dbReference>
<dbReference type="Gene3D" id="3.40.1360.10">
    <property type="match status" value="1"/>
</dbReference>
<dbReference type="InterPro" id="IPR002694">
    <property type="entry name" value="Znf_CHC2"/>
</dbReference>
<feature type="domain" description="Zinc finger CHC2-type" evidence="1">
    <location>
        <begin position="9"/>
        <end position="75"/>
    </location>
</feature>
<gene>
    <name evidence="2" type="ORF">H3H32_27665</name>
</gene>
<keyword evidence="3" id="KW-1185">Reference proteome</keyword>
<evidence type="ECO:0000259" key="1">
    <source>
        <dbReference type="Pfam" id="PF01807"/>
    </source>
</evidence>
<dbReference type="GO" id="GO:0003899">
    <property type="term" value="F:DNA-directed RNA polymerase activity"/>
    <property type="evidence" value="ECO:0007669"/>
    <property type="project" value="InterPro"/>
</dbReference>
<dbReference type="Proteomes" id="UP000515369">
    <property type="component" value="Chromosome"/>
</dbReference>
<evidence type="ECO:0000313" key="2">
    <source>
        <dbReference type="EMBL" id="QMW01697.1"/>
    </source>
</evidence>
<dbReference type="RefSeq" id="WP_182458976.1">
    <property type="nucleotide sequence ID" value="NZ_CP059732.1"/>
</dbReference>
<dbReference type="GO" id="GO:0008270">
    <property type="term" value="F:zinc ion binding"/>
    <property type="evidence" value="ECO:0007669"/>
    <property type="project" value="InterPro"/>
</dbReference>